<dbReference type="InterPro" id="IPR051327">
    <property type="entry name" value="MATE_MepA_subfamily"/>
</dbReference>
<feature type="transmembrane region" description="Helical" evidence="10">
    <location>
        <begin position="401"/>
        <end position="422"/>
    </location>
</feature>
<organism evidence="11 12">
    <name type="scientific">Candidatus Caccovicinus merdipullorum</name>
    <dbReference type="NCBI Taxonomy" id="2840724"/>
    <lineage>
        <taxon>Bacteria</taxon>
        <taxon>Bacillati</taxon>
        <taxon>Bacillota</taxon>
        <taxon>Clostridia</taxon>
        <taxon>Eubacteriales</taxon>
        <taxon>Candidatus Caccovicinus</taxon>
    </lineage>
</organism>
<evidence type="ECO:0000256" key="3">
    <source>
        <dbReference type="ARBA" id="ARBA00022106"/>
    </source>
</evidence>
<dbReference type="AlphaFoldDB" id="A0A9D1KEP8"/>
<gene>
    <name evidence="11" type="ORF">IAB60_03015</name>
</gene>
<feature type="transmembrane region" description="Helical" evidence="10">
    <location>
        <begin position="324"/>
        <end position="349"/>
    </location>
</feature>
<dbReference type="NCBIfam" id="TIGR00797">
    <property type="entry name" value="matE"/>
    <property type="match status" value="1"/>
</dbReference>
<keyword evidence="9" id="KW-0046">Antibiotic resistance</keyword>
<feature type="transmembrane region" description="Helical" evidence="10">
    <location>
        <begin position="50"/>
        <end position="74"/>
    </location>
</feature>
<feature type="transmembrane region" description="Helical" evidence="10">
    <location>
        <begin position="196"/>
        <end position="217"/>
    </location>
</feature>
<comment type="subcellular location">
    <subcellularLocation>
        <location evidence="1">Cell membrane</location>
        <topology evidence="1">Multi-pass membrane protein</topology>
    </subcellularLocation>
</comment>
<evidence type="ECO:0000256" key="7">
    <source>
        <dbReference type="ARBA" id="ARBA00022989"/>
    </source>
</evidence>
<evidence type="ECO:0000256" key="6">
    <source>
        <dbReference type="ARBA" id="ARBA00022692"/>
    </source>
</evidence>
<sequence length="460" mass="50064">MKAENNLETDQIRQLVWRLAIPSMLAQFVSVFYSIVDRIYIGNIPEIGELALAGVGVCGPVVTMVTSVASWVGVGGAPLLSIRLGQKNQEGARKILANCFLLLTVLSAAITVGMILVKDTLLIWFGASEAIFPYANQYLTWILLGTVFSLLSTGMNQFIICQGFSGTGMKSVLLGAVLNIILDPIFIFVLDMGVSGAAIATVLSQMASCAYVLRFLFSGRPMVSITFGGYERRIMGQVLLLGLSPFIIIALDNVMIIALNAQIQRYGGPERGDMLLTCNTILQSFMLVITMPLGGITSSTQTVLGYNFGAGRPDRIRKAEKHILILAVGFTTLMFFASRFLVRYFILLFTRDPQYIALTMDAVGVYTMMIIPLGVQYTIVDGATGMGLPKIAITLSMFRKVVYFFFLFLIPAIGDVGQIFLAEPISDFISPLVSAAAFFLVISKVIDRAGMPERPNAKQA</sequence>
<dbReference type="CDD" id="cd13143">
    <property type="entry name" value="MATE_MepA_like"/>
    <property type="match status" value="1"/>
</dbReference>
<keyword evidence="6 10" id="KW-0812">Transmembrane</keyword>
<dbReference type="InterPro" id="IPR002528">
    <property type="entry name" value="MATE_fam"/>
</dbReference>
<feature type="transmembrane region" description="Helical" evidence="10">
    <location>
        <begin position="15"/>
        <end position="35"/>
    </location>
</feature>
<feature type="transmembrane region" description="Helical" evidence="10">
    <location>
        <begin position="428"/>
        <end position="446"/>
    </location>
</feature>
<comment type="caution">
    <text evidence="11">The sequence shown here is derived from an EMBL/GenBank/DDBJ whole genome shotgun (WGS) entry which is preliminary data.</text>
</comment>
<dbReference type="GO" id="GO:0005886">
    <property type="term" value="C:plasma membrane"/>
    <property type="evidence" value="ECO:0007669"/>
    <property type="project" value="UniProtKB-SubCell"/>
</dbReference>
<keyword evidence="4" id="KW-0813">Transport</keyword>
<accession>A0A9D1KEP8</accession>
<evidence type="ECO:0000256" key="8">
    <source>
        <dbReference type="ARBA" id="ARBA00023136"/>
    </source>
</evidence>
<feature type="transmembrane region" description="Helical" evidence="10">
    <location>
        <begin position="138"/>
        <end position="160"/>
    </location>
</feature>
<dbReference type="InterPro" id="IPR045070">
    <property type="entry name" value="MATE_MepA-like"/>
</dbReference>
<keyword evidence="5" id="KW-1003">Cell membrane</keyword>
<name>A0A9D1KEP8_9FIRM</name>
<evidence type="ECO:0000256" key="1">
    <source>
        <dbReference type="ARBA" id="ARBA00004651"/>
    </source>
</evidence>
<dbReference type="GO" id="GO:0046677">
    <property type="term" value="P:response to antibiotic"/>
    <property type="evidence" value="ECO:0007669"/>
    <property type="project" value="UniProtKB-KW"/>
</dbReference>
<protein>
    <recommendedName>
        <fullName evidence="3">Multidrug export protein MepA</fullName>
    </recommendedName>
</protein>
<dbReference type="GO" id="GO:0015297">
    <property type="term" value="F:antiporter activity"/>
    <property type="evidence" value="ECO:0007669"/>
    <property type="project" value="InterPro"/>
</dbReference>
<dbReference type="PANTHER" id="PTHR43823">
    <property type="entry name" value="SPORULATION PROTEIN YKVU"/>
    <property type="match status" value="1"/>
</dbReference>
<evidence type="ECO:0000313" key="11">
    <source>
        <dbReference type="EMBL" id="HIT41064.1"/>
    </source>
</evidence>
<feature type="transmembrane region" description="Helical" evidence="10">
    <location>
        <begin position="238"/>
        <end position="261"/>
    </location>
</feature>
<dbReference type="EMBL" id="DVKS01000051">
    <property type="protein sequence ID" value="HIT41064.1"/>
    <property type="molecule type" value="Genomic_DNA"/>
</dbReference>
<keyword evidence="8 10" id="KW-0472">Membrane</keyword>
<dbReference type="PANTHER" id="PTHR43823:SF3">
    <property type="entry name" value="MULTIDRUG EXPORT PROTEIN MEPA"/>
    <property type="match status" value="1"/>
</dbReference>
<evidence type="ECO:0000256" key="4">
    <source>
        <dbReference type="ARBA" id="ARBA00022448"/>
    </source>
</evidence>
<reference evidence="11" key="1">
    <citation type="submission" date="2020-10" db="EMBL/GenBank/DDBJ databases">
        <authorList>
            <person name="Gilroy R."/>
        </authorList>
    </citation>
    <scope>NUCLEOTIDE SEQUENCE</scope>
    <source>
        <strain evidence="11">CHK123-3438</strain>
    </source>
</reference>
<feature type="transmembrane region" description="Helical" evidence="10">
    <location>
        <begin position="172"/>
        <end position="190"/>
    </location>
</feature>
<comment type="similarity">
    <text evidence="2">Belongs to the multi antimicrobial extrusion (MATE) (TC 2.A.66.1) family. MepA subfamily.</text>
</comment>
<dbReference type="InterPro" id="IPR048279">
    <property type="entry name" value="MdtK-like"/>
</dbReference>
<feature type="transmembrane region" description="Helical" evidence="10">
    <location>
        <begin position="281"/>
        <end position="304"/>
    </location>
</feature>
<feature type="transmembrane region" description="Helical" evidence="10">
    <location>
        <begin position="355"/>
        <end position="380"/>
    </location>
</feature>
<reference evidence="11" key="2">
    <citation type="journal article" date="2021" name="PeerJ">
        <title>Extensive microbial diversity within the chicken gut microbiome revealed by metagenomics and culture.</title>
        <authorList>
            <person name="Gilroy R."/>
            <person name="Ravi A."/>
            <person name="Getino M."/>
            <person name="Pursley I."/>
            <person name="Horton D.L."/>
            <person name="Alikhan N.F."/>
            <person name="Baker D."/>
            <person name="Gharbi K."/>
            <person name="Hall N."/>
            <person name="Watson M."/>
            <person name="Adriaenssens E.M."/>
            <person name="Foster-Nyarko E."/>
            <person name="Jarju S."/>
            <person name="Secka A."/>
            <person name="Antonio M."/>
            <person name="Oren A."/>
            <person name="Chaudhuri R.R."/>
            <person name="La Ragione R."/>
            <person name="Hildebrand F."/>
            <person name="Pallen M.J."/>
        </authorList>
    </citation>
    <scope>NUCLEOTIDE SEQUENCE</scope>
    <source>
        <strain evidence="11">CHK123-3438</strain>
    </source>
</reference>
<feature type="transmembrane region" description="Helical" evidence="10">
    <location>
        <begin position="95"/>
        <end position="118"/>
    </location>
</feature>
<dbReference type="GO" id="GO:0042910">
    <property type="term" value="F:xenobiotic transmembrane transporter activity"/>
    <property type="evidence" value="ECO:0007669"/>
    <property type="project" value="InterPro"/>
</dbReference>
<evidence type="ECO:0000256" key="10">
    <source>
        <dbReference type="SAM" id="Phobius"/>
    </source>
</evidence>
<evidence type="ECO:0000256" key="9">
    <source>
        <dbReference type="ARBA" id="ARBA00023251"/>
    </source>
</evidence>
<keyword evidence="7 10" id="KW-1133">Transmembrane helix</keyword>
<proteinExistence type="inferred from homology"/>
<evidence type="ECO:0000313" key="12">
    <source>
        <dbReference type="Proteomes" id="UP000886860"/>
    </source>
</evidence>
<evidence type="ECO:0000256" key="2">
    <source>
        <dbReference type="ARBA" id="ARBA00008417"/>
    </source>
</evidence>
<dbReference type="Proteomes" id="UP000886860">
    <property type="component" value="Unassembled WGS sequence"/>
</dbReference>
<dbReference type="Pfam" id="PF01554">
    <property type="entry name" value="MatE"/>
    <property type="match status" value="2"/>
</dbReference>
<dbReference type="PIRSF" id="PIRSF006603">
    <property type="entry name" value="DinF"/>
    <property type="match status" value="1"/>
</dbReference>
<evidence type="ECO:0000256" key="5">
    <source>
        <dbReference type="ARBA" id="ARBA00022475"/>
    </source>
</evidence>